<dbReference type="STRING" id="585531.HMPREF0063_12168"/>
<dbReference type="Pfam" id="PF07336">
    <property type="entry name" value="ABATE"/>
    <property type="match status" value="1"/>
</dbReference>
<name>E2SCK6_9ACTN</name>
<dbReference type="PANTHER" id="PTHR35525:SF3">
    <property type="entry name" value="BLL6575 PROTEIN"/>
    <property type="match status" value="1"/>
</dbReference>
<gene>
    <name evidence="2" type="ORF">HMPREF0063_12168</name>
</gene>
<keyword evidence="3" id="KW-1185">Reference proteome</keyword>
<dbReference type="InterPro" id="IPR010852">
    <property type="entry name" value="ABATE"/>
</dbReference>
<feature type="domain" description="Zinc finger CGNR" evidence="1">
    <location>
        <begin position="144"/>
        <end position="183"/>
    </location>
</feature>
<dbReference type="eggNOG" id="COG5516">
    <property type="taxonomic scope" value="Bacteria"/>
</dbReference>
<dbReference type="AlphaFoldDB" id="E2SCK6"/>
<evidence type="ECO:0000259" key="1">
    <source>
        <dbReference type="Pfam" id="PF11706"/>
    </source>
</evidence>
<dbReference type="OrthoDB" id="3211108at2"/>
<evidence type="ECO:0000313" key="3">
    <source>
        <dbReference type="Proteomes" id="UP000003111"/>
    </source>
</evidence>
<dbReference type="Proteomes" id="UP000003111">
    <property type="component" value="Unassembled WGS sequence"/>
</dbReference>
<dbReference type="PANTHER" id="PTHR35525">
    <property type="entry name" value="BLL6575 PROTEIN"/>
    <property type="match status" value="1"/>
</dbReference>
<dbReference type="RefSeq" id="WP_007077260.1">
    <property type="nucleotide sequence ID" value="NZ_CM001024.1"/>
</dbReference>
<dbReference type="InterPro" id="IPR021005">
    <property type="entry name" value="Znf_CGNR"/>
</dbReference>
<accession>E2SCK6</accession>
<dbReference type="Pfam" id="PF11706">
    <property type="entry name" value="zf-CGNR"/>
    <property type="match status" value="1"/>
</dbReference>
<dbReference type="InterPro" id="IPR023286">
    <property type="entry name" value="ABATE_dom_sf"/>
</dbReference>
<organism evidence="2 3">
    <name type="scientific">Aeromicrobium marinum DSM 15272</name>
    <dbReference type="NCBI Taxonomy" id="585531"/>
    <lineage>
        <taxon>Bacteria</taxon>
        <taxon>Bacillati</taxon>
        <taxon>Actinomycetota</taxon>
        <taxon>Actinomycetes</taxon>
        <taxon>Propionibacteriales</taxon>
        <taxon>Nocardioidaceae</taxon>
        <taxon>Aeromicrobium</taxon>
    </lineage>
</organism>
<dbReference type="Gene3D" id="1.10.3300.10">
    <property type="entry name" value="Jann2411-like domain"/>
    <property type="match status" value="1"/>
</dbReference>
<dbReference type="SUPFAM" id="SSF160904">
    <property type="entry name" value="Jann2411-like"/>
    <property type="match status" value="1"/>
</dbReference>
<sequence length="187" mass="20492">MVEVVVLGERPVVELVNTAPEGTGGAVDLLSDVDLAGRWLIAWAEANPDEPFPRVPRLSEAELESMVLLRGAVEQVLGGSPRPSSLAVVNRYDSEASPSWILSVDGSGRLGVGRRWWGDGVEALLGLVASDCIDLVRSGMAGDVRRCDAPTCGLRFVADHHRRRFCRPECSHRARQAAYHRRRLDDR</sequence>
<reference evidence="2" key="1">
    <citation type="submission" date="2010-08" db="EMBL/GenBank/DDBJ databases">
        <authorList>
            <person name="Muzny D."/>
            <person name="Qin X."/>
            <person name="Buhay C."/>
            <person name="Dugan-Rocha S."/>
            <person name="Ding Y."/>
            <person name="Chen G."/>
            <person name="Hawes A."/>
            <person name="Holder M."/>
            <person name="Jhangiani S."/>
            <person name="Johnson A."/>
            <person name="Khan Z."/>
            <person name="Li Z."/>
            <person name="Liu W."/>
            <person name="Liu X."/>
            <person name="Perez L."/>
            <person name="Shen H."/>
            <person name="Wang Q."/>
            <person name="Watt J."/>
            <person name="Xi L."/>
            <person name="Xin Y."/>
            <person name="Zhou J."/>
            <person name="Deng J."/>
            <person name="Jiang H."/>
            <person name="Liu Y."/>
            <person name="Qu J."/>
            <person name="Song X.-Z."/>
            <person name="Zhang L."/>
            <person name="Villasana D."/>
            <person name="Johnson A."/>
            <person name="Liu J."/>
            <person name="Liyanage D."/>
            <person name="Lorensuhewa L."/>
            <person name="Robinson T."/>
            <person name="Song A."/>
            <person name="Song B.-B."/>
            <person name="Dinh H."/>
            <person name="Thornton R."/>
            <person name="Coyle M."/>
            <person name="Francisco L."/>
            <person name="Jackson L."/>
            <person name="Javaid M."/>
            <person name="Korchina V."/>
            <person name="Kovar C."/>
            <person name="Mata R."/>
            <person name="Mathew T."/>
            <person name="Ngo R."/>
            <person name="Nguyen L."/>
            <person name="Nguyen N."/>
            <person name="Okwuonu G."/>
            <person name="Ongeri F."/>
            <person name="Pham C."/>
            <person name="Simmons D."/>
            <person name="Wilczek-Boney K."/>
            <person name="Hale W."/>
            <person name="Jakkamsetti A."/>
            <person name="Pham P."/>
            <person name="Ruth R."/>
            <person name="San Lucas F."/>
            <person name="Warren J."/>
            <person name="Zhang J."/>
            <person name="Zhao Z."/>
            <person name="Zhou C."/>
            <person name="Zhu D."/>
            <person name="Lee S."/>
            <person name="Bess C."/>
            <person name="Blankenburg K."/>
            <person name="Forbes L."/>
            <person name="Fu Q."/>
            <person name="Gubbala S."/>
            <person name="Hirani K."/>
            <person name="Jayaseelan J.C."/>
            <person name="Lara F."/>
            <person name="Munidasa M."/>
            <person name="Palculict T."/>
            <person name="Patil S."/>
            <person name="Pu L.-L."/>
            <person name="Saada N."/>
            <person name="Tang L."/>
            <person name="Weissenberger G."/>
            <person name="Zhu Y."/>
            <person name="Hemphill L."/>
            <person name="Shang Y."/>
            <person name="Youmans B."/>
            <person name="Ayvaz T."/>
            <person name="Ross M."/>
            <person name="Santibanez J."/>
            <person name="Aqrawi P."/>
            <person name="Gross S."/>
            <person name="Joshi V."/>
            <person name="Fowler G."/>
            <person name="Nazareth L."/>
            <person name="Reid J."/>
            <person name="Worley K."/>
            <person name="Petrosino J."/>
            <person name="Highlander S."/>
            <person name="Gibbs R."/>
        </authorList>
    </citation>
    <scope>NUCLEOTIDE SEQUENCE [LARGE SCALE GENOMIC DNA]</scope>
    <source>
        <strain evidence="2">DSM 15272</strain>
    </source>
</reference>
<proteinExistence type="predicted"/>
<protein>
    <recommendedName>
        <fullName evidence="1">Zinc finger CGNR domain-containing protein</fullName>
    </recommendedName>
</protein>
<comment type="caution">
    <text evidence="2">The sequence shown here is derived from an EMBL/GenBank/DDBJ whole genome shotgun (WGS) entry which is preliminary data.</text>
</comment>
<dbReference type="EMBL" id="ACLF03000006">
    <property type="protein sequence ID" value="EFQ82959.1"/>
    <property type="molecule type" value="Genomic_DNA"/>
</dbReference>
<evidence type="ECO:0000313" key="2">
    <source>
        <dbReference type="EMBL" id="EFQ82959.1"/>
    </source>
</evidence>
<dbReference type="HOGENOM" id="CLU_087298_2_1_11"/>